<feature type="compositionally biased region" description="Basic residues" evidence="5">
    <location>
        <begin position="194"/>
        <end position="210"/>
    </location>
</feature>
<dbReference type="Pfam" id="PF00628">
    <property type="entry name" value="PHD"/>
    <property type="match status" value="1"/>
</dbReference>
<feature type="region of interest" description="Disordered" evidence="5">
    <location>
        <begin position="323"/>
        <end position="346"/>
    </location>
</feature>
<name>B7G7A4_PHATC</name>
<dbReference type="KEGG" id="pti:PHATRDRAFT_48479"/>
<dbReference type="GeneID" id="7203764"/>
<dbReference type="InterPro" id="IPR013083">
    <property type="entry name" value="Znf_RING/FYVE/PHD"/>
</dbReference>
<keyword evidence="1" id="KW-0479">Metal-binding</keyword>
<gene>
    <name evidence="7" type="ORF">PHATRDRAFT_48479</name>
</gene>
<dbReference type="GO" id="GO:0008270">
    <property type="term" value="F:zinc ion binding"/>
    <property type="evidence" value="ECO:0007669"/>
    <property type="project" value="UniProtKB-KW"/>
</dbReference>
<dbReference type="AlphaFoldDB" id="B7G7A4"/>
<evidence type="ECO:0000256" key="5">
    <source>
        <dbReference type="SAM" id="MobiDB-lite"/>
    </source>
</evidence>
<evidence type="ECO:0000313" key="8">
    <source>
        <dbReference type="Proteomes" id="UP000000759"/>
    </source>
</evidence>
<dbReference type="eggNOG" id="ENOG502T26C">
    <property type="taxonomic scope" value="Eukaryota"/>
</dbReference>
<reference evidence="8" key="2">
    <citation type="submission" date="2008-08" db="EMBL/GenBank/DDBJ databases">
        <authorList>
            <consortium name="Diatom Consortium"/>
            <person name="Grigoriev I."/>
            <person name="Grimwood J."/>
            <person name="Kuo A."/>
            <person name="Otillar R.P."/>
            <person name="Salamov A."/>
            <person name="Detter J.C."/>
            <person name="Lindquist E."/>
            <person name="Shapiro H."/>
            <person name="Lucas S."/>
            <person name="Glavina del Rio T."/>
            <person name="Pitluck S."/>
            <person name="Rokhsar D."/>
            <person name="Bowler C."/>
        </authorList>
    </citation>
    <scope>GENOME REANNOTATION</scope>
    <source>
        <strain evidence="8">CCAP 1055/1</strain>
    </source>
</reference>
<dbReference type="EMBL" id="CM000619">
    <property type="protein sequence ID" value="EEC45731.1"/>
    <property type="molecule type" value="Genomic_DNA"/>
</dbReference>
<keyword evidence="8" id="KW-1185">Reference proteome</keyword>
<dbReference type="Proteomes" id="UP000000759">
    <property type="component" value="Chromosome 17"/>
</dbReference>
<feature type="region of interest" description="Disordered" evidence="5">
    <location>
        <begin position="750"/>
        <end position="769"/>
    </location>
</feature>
<dbReference type="OrthoDB" id="787137at2759"/>
<dbReference type="InterPro" id="IPR019787">
    <property type="entry name" value="Znf_PHD-finger"/>
</dbReference>
<keyword evidence="2 4" id="KW-0863">Zinc-finger</keyword>
<dbReference type="SUPFAM" id="SSF57903">
    <property type="entry name" value="FYVE/PHD zinc finger"/>
    <property type="match status" value="1"/>
</dbReference>
<feature type="compositionally biased region" description="Basic residues" evidence="5">
    <location>
        <begin position="236"/>
        <end position="246"/>
    </location>
</feature>
<accession>B7G7A4</accession>
<reference evidence="7 8" key="1">
    <citation type="journal article" date="2008" name="Nature">
        <title>The Phaeodactylum genome reveals the evolutionary history of diatom genomes.</title>
        <authorList>
            <person name="Bowler C."/>
            <person name="Allen A.E."/>
            <person name="Badger J.H."/>
            <person name="Grimwood J."/>
            <person name="Jabbari K."/>
            <person name="Kuo A."/>
            <person name="Maheswari U."/>
            <person name="Martens C."/>
            <person name="Maumus F."/>
            <person name="Otillar R.P."/>
            <person name="Rayko E."/>
            <person name="Salamov A."/>
            <person name="Vandepoele K."/>
            <person name="Beszteri B."/>
            <person name="Gruber A."/>
            <person name="Heijde M."/>
            <person name="Katinka M."/>
            <person name="Mock T."/>
            <person name="Valentin K."/>
            <person name="Verret F."/>
            <person name="Berges J.A."/>
            <person name="Brownlee C."/>
            <person name="Cadoret J.P."/>
            <person name="Chiovitti A."/>
            <person name="Choi C.J."/>
            <person name="Coesel S."/>
            <person name="De Martino A."/>
            <person name="Detter J.C."/>
            <person name="Durkin C."/>
            <person name="Falciatore A."/>
            <person name="Fournet J."/>
            <person name="Haruta M."/>
            <person name="Huysman M.J."/>
            <person name="Jenkins B.D."/>
            <person name="Jiroutova K."/>
            <person name="Jorgensen R.E."/>
            <person name="Joubert Y."/>
            <person name="Kaplan A."/>
            <person name="Kroger N."/>
            <person name="Kroth P.G."/>
            <person name="La Roche J."/>
            <person name="Lindquist E."/>
            <person name="Lommer M."/>
            <person name="Martin-Jezequel V."/>
            <person name="Lopez P.J."/>
            <person name="Lucas S."/>
            <person name="Mangogna M."/>
            <person name="McGinnis K."/>
            <person name="Medlin L.K."/>
            <person name="Montsant A."/>
            <person name="Oudot-Le Secq M.P."/>
            <person name="Napoli C."/>
            <person name="Obornik M."/>
            <person name="Parker M.S."/>
            <person name="Petit J.L."/>
            <person name="Porcel B.M."/>
            <person name="Poulsen N."/>
            <person name="Robison M."/>
            <person name="Rychlewski L."/>
            <person name="Rynearson T.A."/>
            <person name="Schmutz J."/>
            <person name="Shapiro H."/>
            <person name="Siaut M."/>
            <person name="Stanley M."/>
            <person name="Sussman M.R."/>
            <person name="Taylor A.R."/>
            <person name="Vardi A."/>
            <person name="von Dassow P."/>
            <person name="Vyverman W."/>
            <person name="Willis A."/>
            <person name="Wyrwicz L.S."/>
            <person name="Rokhsar D.S."/>
            <person name="Weissenbach J."/>
            <person name="Armbrust E.V."/>
            <person name="Green B.R."/>
            <person name="Van de Peer Y."/>
            <person name="Grigoriev I.V."/>
        </authorList>
    </citation>
    <scope>NUCLEOTIDE SEQUENCE [LARGE SCALE GENOMIC DNA]</scope>
    <source>
        <strain evidence="7 8">CCAP 1055/1</strain>
    </source>
</reference>
<feature type="region of interest" description="Disordered" evidence="5">
    <location>
        <begin position="623"/>
        <end position="660"/>
    </location>
</feature>
<evidence type="ECO:0000259" key="6">
    <source>
        <dbReference type="PROSITE" id="PS50016"/>
    </source>
</evidence>
<proteinExistence type="predicted"/>
<evidence type="ECO:0000256" key="1">
    <source>
        <dbReference type="ARBA" id="ARBA00022723"/>
    </source>
</evidence>
<dbReference type="HOGENOM" id="CLU_303384_0_0_1"/>
<evidence type="ECO:0000256" key="4">
    <source>
        <dbReference type="PROSITE-ProRule" id="PRU00146"/>
    </source>
</evidence>
<dbReference type="InterPro" id="IPR019786">
    <property type="entry name" value="Zinc_finger_PHD-type_CS"/>
</dbReference>
<dbReference type="PaxDb" id="2850-Phatr48479"/>
<dbReference type="PROSITE" id="PS50016">
    <property type="entry name" value="ZF_PHD_2"/>
    <property type="match status" value="1"/>
</dbReference>
<protein>
    <recommendedName>
        <fullName evidence="6">PHD-type domain-containing protein</fullName>
    </recommendedName>
</protein>
<dbReference type="InterPro" id="IPR001965">
    <property type="entry name" value="Znf_PHD"/>
</dbReference>
<feature type="region of interest" description="Disordered" evidence="5">
    <location>
        <begin position="1"/>
        <end position="46"/>
    </location>
</feature>
<organism evidence="7 8">
    <name type="scientific">Phaeodactylum tricornutum (strain CCAP 1055/1)</name>
    <dbReference type="NCBI Taxonomy" id="556484"/>
    <lineage>
        <taxon>Eukaryota</taxon>
        <taxon>Sar</taxon>
        <taxon>Stramenopiles</taxon>
        <taxon>Ochrophyta</taxon>
        <taxon>Bacillariophyta</taxon>
        <taxon>Bacillariophyceae</taxon>
        <taxon>Bacillariophycidae</taxon>
        <taxon>Naviculales</taxon>
        <taxon>Phaeodactylaceae</taxon>
        <taxon>Phaeodactylum</taxon>
    </lineage>
</organism>
<evidence type="ECO:0000256" key="3">
    <source>
        <dbReference type="ARBA" id="ARBA00022833"/>
    </source>
</evidence>
<feature type="compositionally biased region" description="Basic and acidic residues" evidence="5">
    <location>
        <begin position="98"/>
        <end position="117"/>
    </location>
</feature>
<keyword evidence="3" id="KW-0862">Zinc</keyword>
<dbReference type="InParanoid" id="B7G7A4"/>
<evidence type="ECO:0000313" key="7">
    <source>
        <dbReference type="EMBL" id="EEC45731.1"/>
    </source>
</evidence>
<dbReference type="SMART" id="SM00249">
    <property type="entry name" value="PHD"/>
    <property type="match status" value="1"/>
</dbReference>
<dbReference type="InterPro" id="IPR011011">
    <property type="entry name" value="Znf_FYVE_PHD"/>
</dbReference>
<feature type="region of interest" description="Disordered" evidence="5">
    <location>
        <begin position="90"/>
        <end position="121"/>
    </location>
</feature>
<feature type="region of interest" description="Disordered" evidence="5">
    <location>
        <begin position="140"/>
        <end position="279"/>
    </location>
</feature>
<evidence type="ECO:0000256" key="2">
    <source>
        <dbReference type="ARBA" id="ARBA00022771"/>
    </source>
</evidence>
<dbReference type="PROSITE" id="PS01359">
    <property type="entry name" value="ZF_PHD_1"/>
    <property type="match status" value="1"/>
</dbReference>
<feature type="domain" description="PHD-type" evidence="6">
    <location>
        <begin position="829"/>
        <end position="879"/>
    </location>
</feature>
<dbReference type="Gene3D" id="3.30.40.10">
    <property type="entry name" value="Zinc/RING finger domain, C3HC4 (zinc finger)"/>
    <property type="match status" value="1"/>
</dbReference>
<sequence>MRESGTMIDSAGNPPPSFVAKPFPYKTLPGIPNAQSPPERDPVTKPCDCSVTVSRTGQGAPNSFRRWSRGPATRDHHICLLMDGWISGASATTMTTSEKQRREEPPVSRRLRRDTSNHRIKSTIYNLDAQDDELEQALEAYNDDTTRTSTNDRCLQTKGVKRTMPERQSGPTVQSAYEEEVEHSSTNNRPNKSMGRRPRQPSTKRKKRTPTKGITKRIPVDDQSGDEEETDQKTPAPKRRQPRRSTRTISTIRPKPSLSEVESSNESHQAEDEDEDDNESVIIAPLSAITKTLKCPHCPKTFGTDGGLRYHVANFVCQPDSRPGGPVVRGRRGKSASGGMDGSSKRKFRRIRGAAKDRTCPDCHRVFTSVLGMTYHREKAVCHRKGQKDAGTESSALPFGTLEAGSKFVTNWGVVQVIRDDRATPVAEPLQKPKDLARSFQAHKSSRENQLEKQYATLAVLSLTRRKQLLEEYKTKADSNITPQSVWMAYFGTREDPREIPKSRQAAPFRLGQLRDDPLAPENAFADRIVECIAIADDRRRFVGLYDDSETTGSSSMGRYPTKLFLSRRLLTESYNPSGSIHMCPSCGRSFGSKPGYAQGELRQKRLGDIEDRSLRLLAKGAGPERRKYRPPQPVHRDIPAMDSVTPHKRLDSVSDDDDTNKLAAQLQEKEQKTYDTRKEENVPSPDECIKELFQQLRFEQSKQLGPMYTDVFRVLKFKRYVSRPAKKRKKRKIVVKKIKVVKKVKRSKASKESTTLDGTSKKSKKTEVVSTRTTYPSLVLPPPPLPTQFIQTQSHIPIPPIIDTRVLVGEVDAGRYPSIKRDPARTNQDICSICKRGNRLVACDFCPLSVHFRCVRTKYLLKDPEPEDDFMCNTCIQYIWHRRARAEKRRIQKLGEDKVQTDQTAAESVARLTKGAVEGEEYECVASQARRLADLSELLMEAKVRLKQNMAMAKVNDMRRAMISGQVVSKGSTSI</sequence>
<dbReference type="RefSeq" id="XP_002182995.1">
    <property type="nucleotide sequence ID" value="XM_002182959.1"/>
</dbReference>